<organism evidence="1 2">
    <name type="scientific">Puccinia coronata f. sp. avenae</name>
    <dbReference type="NCBI Taxonomy" id="200324"/>
    <lineage>
        <taxon>Eukaryota</taxon>
        <taxon>Fungi</taxon>
        <taxon>Dikarya</taxon>
        <taxon>Basidiomycota</taxon>
        <taxon>Pucciniomycotina</taxon>
        <taxon>Pucciniomycetes</taxon>
        <taxon>Pucciniales</taxon>
        <taxon>Pucciniaceae</taxon>
        <taxon>Puccinia</taxon>
    </lineage>
</organism>
<feature type="non-terminal residue" evidence="1">
    <location>
        <position position="122"/>
    </location>
</feature>
<evidence type="ECO:0000313" key="1">
    <source>
        <dbReference type="EMBL" id="PLW08173.1"/>
    </source>
</evidence>
<dbReference type="EMBL" id="PGCI01001081">
    <property type="protein sequence ID" value="PLW08173.1"/>
    <property type="molecule type" value="Genomic_DNA"/>
</dbReference>
<sequence>MPHFTAVLLGGDVVAPVERLVPARRRITPRRAGTSLYQPTEELFLGDLYQLTKELFFGKPVQALTCSARNNSSPRRYKLEPARQGAIPWRAGASRYLLAEENASANWYKLVPARRRQRRRPP</sequence>
<accession>A0A2N5S4J2</accession>
<reference evidence="1 2" key="1">
    <citation type="submission" date="2017-11" db="EMBL/GenBank/DDBJ databases">
        <title>De novo assembly and phasing of dikaryotic genomes from two isolates of Puccinia coronata f. sp. avenae, the causal agent of oat crown rust.</title>
        <authorList>
            <person name="Miller M.E."/>
            <person name="Zhang Y."/>
            <person name="Omidvar V."/>
            <person name="Sperschneider J."/>
            <person name="Schwessinger B."/>
            <person name="Raley C."/>
            <person name="Palmer J.M."/>
            <person name="Garnica D."/>
            <person name="Upadhyaya N."/>
            <person name="Rathjen J."/>
            <person name="Taylor J.M."/>
            <person name="Park R.F."/>
            <person name="Dodds P.N."/>
            <person name="Hirsch C.D."/>
            <person name="Kianian S.F."/>
            <person name="Figueroa M."/>
        </authorList>
    </citation>
    <scope>NUCLEOTIDE SEQUENCE [LARGE SCALE GENOMIC DNA]</scope>
    <source>
        <strain evidence="1">12SD80</strain>
    </source>
</reference>
<comment type="caution">
    <text evidence="1">The sequence shown here is derived from an EMBL/GenBank/DDBJ whole genome shotgun (WGS) entry which is preliminary data.</text>
</comment>
<dbReference type="Proteomes" id="UP000235392">
    <property type="component" value="Unassembled WGS sequence"/>
</dbReference>
<gene>
    <name evidence="1" type="ORF">PCASD_24538</name>
</gene>
<dbReference type="AlphaFoldDB" id="A0A2N5S4J2"/>
<proteinExistence type="predicted"/>
<protein>
    <submittedName>
        <fullName evidence="1">Uncharacterized protein</fullName>
    </submittedName>
</protein>
<evidence type="ECO:0000313" key="2">
    <source>
        <dbReference type="Proteomes" id="UP000235392"/>
    </source>
</evidence>
<name>A0A2N5S4J2_9BASI</name>